<dbReference type="InterPro" id="IPR029058">
    <property type="entry name" value="AB_hydrolase_fold"/>
</dbReference>
<evidence type="ECO:0000256" key="3">
    <source>
        <dbReference type="RuleBase" id="RU361235"/>
    </source>
</evidence>
<organism evidence="5 6">
    <name type="scientific">Candolleomyces aberdarensis</name>
    <dbReference type="NCBI Taxonomy" id="2316362"/>
    <lineage>
        <taxon>Eukaryota</taxon>
        <taxon>Fungi</taxon>
        <taxon>Dikarya</taxon>
        <taxon>Basidiomycota</taxon>
        <taxon>Agaricomycotina</taxon>
        <taxon>Agaricomycetes</taxon>
        <taxon>Agaricomycetidae</taxon>
        <taxon>Agaricales</taxon>
        <taxon>Agaricineae</taxon>
        <taxon>Psathyrellaceae</taxon>
        <taxon>Candolleomyces</taxon>
    </lineage>
</organism>
<dbReference type="OrthoDB" id="408631at2759"/>
<reference evidence="5 6" key="1">
    <citation type="submission" date="2019-01" db="EMBL/GenBank/DDBJ databases">
        <title>Draft genome sequence of Psathyrella aberdarensis IHI B618.</title>
        <authorList>
            <person name="Buettner E."/>
            <person name="Kellner H."/>
        </authorList>
    </citation>
    <scope>NUCLEOTIDE SEQUENCE [LARGE SCALE GENOMIC DNA]</scope>
    <source>
        <strain evidence="5 6">IHI B618</strain>
    </source>
</reference>
<dbReference type="PANTHER" id="PTHR11559">
    <property type="entry name" value="CARBOXYLESTERASE"/>
    <property type="match status" value="1"/>
</dbReference>
<feature type="domain" description="Carboxylesterase type B" evidence="4">
    <location>
        <begin position="73"/>
        <end position="589"/>
    </location>
</feature>
<keyword evidence="2 3" id="KW-0378">Hydrolase</keyword>
<sequence>MRSSVLIHQSTERREADSLLHTLLGGSEQRVDEAARHFEYETQTLASPLLLLSLLTTAQAVSELKLGRTALSGREVSPRVEFYGGIPFAEPPVGALRLRPPVLRSRLNASRFDASEYGKACVQPLSDPSTLSEDCLTINVHRPKGLKPSAKLPVLFWTYGGSFAIGSSSTYNGSEIVERSVARGTPIIFVNFNYRLGPLGFPQGQEADDLRSLNLGILDQMAALEWVQANIESFGGDKKKVTIFGESAGSIMTGFLLLQSEVERWARGAIMQSGSSNSLSGFRASRNELTWQHFVGNVASCASTATSGHTFACLRNATTEEITAGLLQSVTEENLISNLVWTPALDTHPGSVYPDLSSRLYSKGQFSRIPFIAGTNLDEGTFFASHESLSTEALKDNILALTSPRSGSDDVLGTAVDQVLTLYPEDPSVGSPYGTGNELFGLPPSYKRHASIFGDLVLDAPRRMLSDAASKAGVKSYSYLFTHPQPQLPMGVFHGSEIQFVFGQVPPTGPNNLPPLPTYGDADEAARNISTTMMDYWISFADSLNPNDGKGIQRPHWPEYTPSEKVMMQLRGGNTTIIQDDYRKEQIAFFHENAAVFQK</sequence>
<gene>
    <name evidence="5" type="ORF">EST38_g10580</name>
</gene>
<evidence type="ECO:0000256" key="2">
    <source>
        <dbReference type="ARBA" id="ARBA00022801"/>
    </source>
</evidence>
<dbReference type="SUPFAM" id="SSF53474">
    <property type="entry name" value="alpha/beta-Hydrolases"/>
    <property type="match status" value="1"/>
</dbReference>
<dbReference type="InterPro" id="IPR050309">
    <property type="entry name" value="Type-B_Carboxylest/Lipase"/>
</dbReference>
<dbReference type="InterPro" id="IPR002018">
    <property type="entry name" value="CarbesteraseB"/>
</dbReference>
<accession>A0A4Q2DAB6</accession>
<evidence type="ECO:0000256" key="1">
    <source>
        <dbReference type="ARBA" id="ARBA00005964"/>
    </source>
</evidence>
<dbReference type="EC" id="3.1.1.-" evidence="3"/>
<protein>
    <recommendedName>
        <fullName evidence="3">Carboxylic ester hydrolase</fullName>
        <ecNumber evidence="3">3.1.1.-</ecNumber>
    </recommendedName>
</protein>
<proteinExistence type="inferred from homology"/>
<name>A0A4Q2DAB6_9AGAR</name>
<comment type="caution">
    <text evidence="5">The sequence shown here is derived from an EMBL/GenBank/DDBJ whole genome shotgun (WGS) entry which is preliminary data.</text>
</comment>
<dbReference type="Pfam" id="PF00135">
    <property type="entry name" value="COesterase"/>
    <property type="match status" value="1"/>
</dbReference>
<dbReference type="GO" id="GO:0016787">
    <property type="term" value="F:hydrolase activity"/>
    <property type="evidence" value="ECO:0007669"/>
    <property type="project" value="UniProtKB-KW"/>
</dbReference>
<evidence type="ECO:0000259" key="4">
    <source>
        <dbReference type="Pfam" id="PF00135"/>
    </source>
</evidence>
<dbReference type="EMBL" id="SDEE01000572">
    <property type="protein sequence ID" value="RXW15275.1"/>
    <property type="molecule type" value="Genomic_DNA"/>
</dbReference>
<dbReference type="PROSITE" id="PS00122">
    <property type="entry name" value="CARBOXYLESTERASE_B_1"/>
    <property type="match status" value="1"/>
</dbReference>
<keyword evidence="6" id="KW-1185">Reference proteome</keyword>
<dbReference type="InterPro" id="IPR019826">
    <property type="entry name" value="Carboxylesterase_B_AS"/>
</dbReference>
<dbReference type="AlphaFoldDB" id="A0A4Q2DAB6"/>
<comment type="similarity">
    <text evidence="1 3">Belongs to the type-B carboxylesterase/lipase family.</text>
</comment>
<evidence type="ECO:0000313" key="5">
    <source>
        <dbReference type="EMBL" id="RXW15275.1"/>
    </source>
</evidence>
<dbReference type="Proteomes" id="UP000290288">
    <property type="component" value="Unassembled WGS sequence"/>
</dbReference>
<dbReference type="STRING" id="2316362.A0A4Q2DAB6"/>
<evidence type="ECO:0000313" key="6">
    <source>
        <dbReference type="Proteomes" id="UP000290288"/>
    </source>
</evidence>
<dbReference type="Gene3D" id="3.40.50.1820">
    <property type="entry name" value="alpha/beta hydrolase"/>
    <property type="match status" value="1"/>
</dbReference>